<reference evidence="3" key="1">
    <citation type="journal article" date="2019" name="Int. J. Syst. Evol. Microbiol.">
        <title>The Global Catalogue of Microorganisms (GCM) 10K type strain sequencing project: providing services to taxonomists for standard genome sequencing and annotation.</title>
        <authorList>
            <consortium name="The Broad Institute Genomics Platform"/>
            <consortium name="The Broad Institute Genome Sequencing Center for Infectious Disease"/>
            <person name="Wu L."/>
            <person name="Ma J."/>
        </authorList>
    </citation>
    <scope>NUCLEOTIDE SEQUENCE [LARGE SCALE GENOMIC DNA]</scope>
    <source>
        <strain evidence="3">JCM 17810</strain>
    </source>
</reference>
<gene>
    <name evidence="2" type="ORF">GCM10023169_22690</name>
</gene>
<dbReference type="RefSeq" id="WP_345216371.1">
    <property type="nucleotide sequence ID" value="NZ_BAABGN010000009.1"/>
</dbReference>
<accession>A0ABP8LAF8</accession>
<organism evidence="2 3">
    <name type="scientific">Georgenia halophila</name>
    <dbReference type="NCBI Taxonomy" id="620889"/>
    <lineage>
        <taxon>Bacteria</taxon>
        <taxon>Bacillati</taxon>
        <taxon>Actinomycetota</taxon>
        <taxon>Actinomycetes</taxon>
        <taxon>Micrococcales</taxon>
        <taxon>Bogoriellaceae</taxon>
        <taxon>Georgenia</taxon>
    </lineage>
</organism>
<evidence type="ECO:0000313" key="3">
    <source>
        <dbReference type="Proteomes" id="UP001500622"/>
    </source>
</evidence>
<dbReference type="EMBL" id="BAABGN010000009">
    <property type="protein sequence ID" value="GAA4425231.1"/>
    <property type="molecule type" value="Genomic_DNA"/>
</dbReference>
<dbReference type="Proteomes" id="UP001500622">
    <property type="component" value="Unassembled WGS sequence"/>
</dbReference>
<sequence>MWWVLWVMLVLAAAGALVLLALNLWRRSKAIGREMRELSRALERLGTASVGEHGRHRSAQTTYLPGPVRDAATLAAARATRERVAAERDEARGARLARAVTRWRSVGLVDQKA</sequence>
<proteinExistence type="predicted"/>
<comment type="caution">
    <text evidence="2">The sequence shown here is derived from an EMBL/GenBank/DDBJ whole genome shotgun (WGS) entry which is preliminary data.</text>
</comment>
<feature type="transmembrane region" description="Helical" evidence="1">
    <location>
        <begin position="6"/>
        <end position="25"/>
    </location>
</feature>
<name>A0ABP8LAF8_9MICO</name>
<keyword evidence="3" id="KW-1185">Reference proteome</keyword>
<keyword evidence="1" id="KW-0472">Membrane</keyword>
<keyword evidence="1" id="KW-1133">Transmembrane helix</keyword>
<evidence type="ECO:0000256" key="1">
    <source>
        <dbReference type="SAM" id="Phobius"/>
    </source>
</evidence>
<evidence type="ECO:0000313" key="2">
    <source>
        <dbReference type="EMBL" id="GAA4425231.1"/>
    </source>
</evidence>
<protein>
    <submittedName>
        <fullName evidence="2">Uncharacterized protein</fullName>
    </submittedName>
</protein>
<keyword evidence="1" id="KW-0812">Transmembrane</keyword>